<dbReference type="RefSeq" id="XP_040738964.1">
    <property type="nucleotide sequence ID" value="XM_040892082.1"/>
</dbReference>
<dbReference type="Proteomes" id="UP000193922">
    <property type="component" value="Unassembled WGS sequence"/>
</dbReference>
<gene>
    <name evidence="1" type="ORF">DL89DRAFT_79593</name>
</gene>
<accession>A0A1Y1VR42</accession>
<comment type="caution">
    <text evidence="1">The sequence shown here is derived from an EMBL/GenBank/DDBJ whole genome shotgun (WGS) entry which is preliminary data.</text>
</comment>
<sequence length="84" mass="8692">MHKQAPAGPRTPGVSAVNGATTGSASYASMCTDDASEPASLALSASSLSSTSAHQKRLSAERHCCAGWPTLLELTVREPRQHCP</sequence>
<dbReference type="EMBL" id="MCFD01000195">
    <property type="protein sequence ID" value="ORX63496.1"/>
    <property type="molecule type" value="Genomic_DNA"/>
</dbReference>
<protein>
    <submittedName>
        <fullName evidence="1">Uncharacterized protein</fullName>
    </submittedName>
</protein>
<organism evidence="1 2">
    <name type="scientific">Linderina pennispora</name>
    <dbReference type="NCBI Taxonomy" id="61395"/>
    <lineage>
        <taxon>Eukaryota</taxon>
        <taxon>Fungi</taxon>
        <taxon>Fungi incertae sedis</taxon>
        <taxon>Zoopagomycota</taxon>
        <taxon>Kickxellomycotina</taxon>
        <taxon>Kickxellomycetes</taxon>
        <taxon>Kickxellales</taxon>
        <taxon>Kickxellaceae</taxon>
        <taxon>Linderina</taxon>
    </lineage>
</organism>
<evidence type="ECO:0000313" key="2">
    <source>
        <dbReference type="Proteomes" id="UP000193922"/>
    </source>
</evidence>
<evidence type="ECO:0000313" key="1">
    <source>
        <dbReference type="EMBL" id="ORX63496.1"/>
    </source>
</evidence>
<keyword evidence="2" id="KW-1185">Reference proteome</keyword>
<dbReference type="GeneID" id="63808730"/>
<reference evidence="1 2" key="1">
    <citation type="submission" date="2016-07" db="EMBL/GenBank/DDBJ databases">
        <title>Pervasive Adenine N6-methylation of Active Genes in Fungi.</title>
        <authorList>
            <consortium name="DOE Joint Genome Institute"/>
            <person name="Mondo S.J."/>
            <person name="Dannebaum R.O."/>
            <person name="Kuo R.C."/>
            <person name="Labutti K."/>
            <person name="Haridas S."/>
            <person name="Kuo A."/>
            <person name="Salamov A."/>
            <person name="Ahrendt S.R."/>
            <person name="Lipzen A."/>
            <person name="Sullivan W."/>
            <person name="Andreopoulos W.B."/>
            <person name="Clum A."/>
            <person name="Lindquist E."/>
            <person name="Daum C."/>
            <person name="Ramamoorthy G.K."/>
            <person name="Gryganskyi A."/>
            <person name="Culley D."/>
            <person name="Magnuson J.K."/>
            <person name="James T.Y."/>
            <person name="O'Malley M.A."/>
            <person name="Stajich J.E."/>
            <person name="Spatafora J.W."/>
            <person name="Visel A."/>
            <person name="Grigoriev I.V."/>
        </authorList>
    </citation>
    <scope>NUCLEOTIDE SEQUENCE [LARGE SCALE GENOMIC DNA]</scope>
    <source>
        <strain evidence="1 2">ATCC 12442</strain>
    </source>
</reference>
<dbReference type="AlphaFoldDB" id="A0A1Y1VR42"/>
<proteinExistence type="predicted"/>
<name>A0A1Y1VR42_9FUNG</name>